<dbReference type="Proteomes" id="UP001446871">
    <property type="component" value="Unassembled WGS sequence"/>
</dbReference>
<comment type="caution">
    <text evidence="1">The sequence shown here is derived from an EMBL/GenBank/DDBJ whole genome shotgun (WGS) entry which is preliminary data.</text>
</comment>
<organism evidence="1 2">
    <name type="scientific">Apiospora saccharicola</name>
    <dbReference type="NCBI Taxonomy" id="335842"/>
    <lineage>
        <taxon>Eukaryota</taxon>
        <taxon>Fungi</taxon>
        <taxon>Dikarya</taxon>
        <taxon>Ascomycota</taxon>
        <taxon>Pezizomycotina</taxon>
        <taxon>Sordariomycetes</taxon>
        <taxon>Xylariomycetidae</taxon>
        <taxon>Amphisphaeriales</taxon>
        <taxon>Apiosporaceae</taxon>
        <taxon>Apiospora</taxon>
    </lineage>
</organism>
<reference evidence="1 2" key="1">
    <citation type="submission" date="2023-01" db="EMBL/GenBank/DDBJ databases">
        <title>Analysis of 21 Apiospora genomes using comparative genomics revels a genus with tremendous synthesis potential of carbohydrate active enzymes and secondary metabolites.</title>
        <authorList>
            <person name="Sorensen T."/>
        </authorList>
    </citation>
    <scope>NUCLEOTIDE SEQUENCE [LARGE SCALE GENOMIC DNA]</scope>
    <source>
        <strain evidence="1 2">CBS 83171</strain>
    </source>
</reference>
<accession>A0ABR1V8M9</accession>
<name>A0ABR1V8M9_9PEZI</name>
<gene>
    <name evidence="1" type="ORF">PG996_006671</name>
</gene>
<keyword evidence="2" id="KW-1185">Reference proteome</keyword>
<dbReference type="EMBL" id="JAQQWM010000004">
    <property type="protein sequence ID" value="KAK8067559.1"/>
    <property type="molecule type" value="Genomic_DNA"/>
</dbReference>
<protein>
    <submittedName>
        <fullName evidence="1">Uncharacterized protein</fullName>
    </submittedName>
</protein>
<evidence type="ECO:0000313" key="1">
    <source>
        <dbReference type="EMBL" id="KAK8067559.1"/>
    </source>
</evidence>
<evidence type="ECO:0000313" key="2">
    <source>
        <dbReference type="Proteomes" id="UP001446871"/>
    </source>
</evidence>
<sequence>MGRLLVLPKLFQQKGTDWVDIKSSLQLFGIKPINCFRESIMPSQQPENAKRFGYQHLDLANSAIPDLPALVPNALHRGSTLGSNKTCPAHDESYGNLAGEYDDADCAWLDKAYGKPISFCLFGLC</sequence>
<proteinExistence type="predicted"/>